<dbReference type="EMBL" id="CP116394">
    <property type="protein sequence ID" value="WCE45655.1"/>
    <property type="molecule type" value="Genomic_DNA"/>
</dbReference>
<dbReference type="GO" id="GO:0009234">
    <property type="term" value="P:menaquinone biosynthetic process"/>
    <property type="evidence" value="ECO:0007669"/>
    <property type="project" value="UniProtKB-UniRule"/>
</dbReference>
<reference evidence="9" key="1">
    <citation type="submission" date="2023-01" db="EMBL/GenBank/DDBJ databases">
        <title>Comparative Genomic Analysis of the Clinically-Derived Winkia Strain NY0527 Provides Evidence into the Taxonomic Reassignment of Winkia neuii and Characterizes Their Virulence Traits.</title>
        <authorList>
            <person name="Cai X."/>
            <person name="Peng Y."/>
            <person name="Li M."/>
            <person name="Qiu Y."/>
            <person name="Wang Y."/>
            <person name="Xu L."/>
            <person name="Hou Q."/>
        </authorList>
    </citation>
    <scope>NUCLEOTIDE SEQUENCE</scope>
    <source>
        <strain evidence="9">NY0527</strain>
    </source>
</reference>
<proteinExistence type="inferred from homology"/>
<evidence type="ECO:0000313" key="10">
    <source>
        <dbReference type="Proteomes" id="UP001211044"/>
    </source>
</evidence>
<dbReference type="Gene3D" id="3.40.50.970">
    <property type="match status" value="2"/>
</dbReference>
<dbReference type="GO" id="GO:0030145">
    <property type="term" value="F:manganese ion binding"/>
    <property type="evidence" value="ECO:0007669"/>
    <property type="project" value="UniProtKB-UniRule"/>
</dbReference>
<gene>
    <name evidence="6 9" type="primary">menD</name>
    <name evidence="9" type="ORF">PIG85_08390</name>
</gene>
<keyword evidence="6" id="KW-0474">Menaquinone biosynthesis</keyword>
<name>A0AB38XN17_9ACTO</name>
<keyword evidence="3 6" id="KW-0460">Magnesium</keyword>
<dbReference type="GO" id="GO:0000287">
    <property type="term" value="F:magnesium ion binding"/>
    <property type="evidence" value="ECO:0007669"/>
    <property type="project" value="UniProtKB-UniRule"/>
</dbReference>
<evidence type="ECO:0000259" key="7">
    <source>
        <dbReference type="Pfam" id="PF02775"/>
    </source>
</evidence>
<dbReference type="InterPro" id="IPR004433">
    <property type="entry name" value="MenaQ_synth_MenD"/>
</dbReference>
<comment type="cofactor">
    <cofactor evidence="6">
        <name>Mg(2+)</name>
        <dbReference type="ChEBI" id="CHEBI:18420"/>
    </cofactor>
    <cofactor evidence="6">
        <name>Mn(2+)</name>
        <dbReference type="ChEBI" id="CHEBI:29035"/>
    </cofactor>
</comment>
<comment type="pathway">
    <text evidence="6">Quinol/quinone metabolism; menaquinone biosynthesis.</text>
</comment>
<comment type="function">
    <text evidence="6">Catalyzes the thiamine diphosphate-dependent decarboxylation of 2-oxoglutarate and the subsequent addition of the resulting succinic semialdehyde-thiamine pyrophosphate anion to isochorismate to yield 2-succinyl-5-enolpyruvyl-6-hydroxy-3-cyclohexene-1-carboxylate (SEPHCHC).</text>
</comment>
<dbReference type="GO" id="GO:0070204">
    <property type="term" value="F:2-succinyl-5-enolpyruvyl-6-hydroxy-3-cyclohexene-1-carboxylic-acid synthase activity"/>
    <property type="evidence" value="ECO:0007669"/>
    <property type="project" value="UniProtKB-UniRule"/>
</dbReference>
<evidence type="ECO:0000256" key="4">
    <source>
        <dbReference type="ARBA" id="ARBA00023052"/>
    </source>
</evidence>
<evidence type="ECO:0000256" key="3">
    <source>
        <dbReference type="ARBA" id="ARBA00022842"/>
    </source>
</evidence>
<dbReference type="Pfam" id="PF02776">
    <property type="entry name" value="TPP_enzyme_N"/>
    <property type="match status" value="1"/>
</dbReference>
<dbReference type="PANTHER" id="PTHR42916:SF1">
    <property type="entry name" value="PROTEIN PHYLLO, CHLOROPLASTIC"/>
    <property type="match status" value="1"/>
</dbReference>
<sequence length="572" mass="59042">MRFGSAQPEYGTDPTALLARNIVGALVGSGVKHIVISPGSRNAPLTYAAAAAERAGLVKTHVRIDERTAGFFALGLARGEALGGEVSPVALCTTSGTAVANLHPAIAEADANGIPLIAVTADRPARLRGTGANQTTWQVGIFGQNLRAQADLPATDSAPAAVIGQVFRLSAAATGQDGRPGPVQLNVCLDSPLAGIAAEPQIFTAPTRPKTEGGAPGWPAALKKDAATVIVAADDTGDGANIVALSRAMGWPLLAEPTSPACYGPALAHYLYYLDKMEGIEQVLVCGHPTLSRPITALLSRSDINIVAVKDATGRYTDIAGTVNAVLERVPEAPASQVPLPRKWLAADKAVEKVLAERLSVRAEAGEALDPLQVACAIWTAHATDPHTAPRLLFGASNTIRLVDRAGHTPDSAVNALANRGLAGIDGTISCGRGIATATGAPVRVVVGDLTFLHDIGGLINGRYEQDADLQIVVLNDAGGSIFAGLEHGGSNHVEDFPRYFATPQNFSLAALAAGLGAEYQMVGDLGDLERLLAMPVRGVSIIEVDTAVPGLAQLDRNVAEKISAALQPLFS</sequence>
<dbReference type="InterPro" id="IPR029061">
    <property type="entry name" value="THDP-binding"/>
</dbReference>
<dbReference type="InterPro" id="IPR012001">
    <property type="entry name" value="Thiamin_PyroP_enz_TPP-bd_dom"/>
</dbReference>
<comment type="cofactor">
    <cofactor evidence="6">
        <name>thiamine diphosphate</name>
        <dbReference type="ChEBI" id="CHEBI:58937"/>
    </cofactor>
    <text evidence="6">Binds 1 thiamine pyrophosphate per subunit.</text>
</comment>
<dbReference type="RefSeq" id="WP_004807344.1">
    <property type="nucleotide sequence ID" value="NZ_CP116394.1"/>
</dbReference>
<evidence type="ECO:0000256" key="2">
    <source>
        <dbReference type="ARBA" id="ARBA00022723"/>
    </source>
</evidence>
<keyword evidence="1 6" id="KW-0808">Transferase</keyword>
<accession>A0AB38XN17</accession>
<dbReference type="KEGG" id="wne:PIG85_08390"/>
<dbReference type="AlphaFoldDB" id="A0AB38XN17"/>
<evidence type="ECO:0000256" key="6">
    <source>
        <dbReference type="HAMAP-Rule" id="MF_01659"/>
    </source>
</evidence>
<dbReference type="SUPFAM" id="SSF52518">
    <property type="entry name" value="Thiamin diphosphate-binding fold (THDP-binding)"/>
    <property type="match status" value="2"/>
</dbReference>
<dbReference type="Pfam" id="PF02775">
    <property type="entry name" value="TPP_enzyme_C"/>
    <property type="match status" value="1"/>
</dbReference>
<dbReference type="InterPro" id="IPR011766">
    <property type="entry name" value="TPP_enzyme_TPP-bd"/>
</dbReference>
<dbReference type="Proteomes" id="UP001211044">
    <property type="component" value="Chromosome"/>
</dbReference>
<keyword evidence="5 6" id="KW-0464">Manganese</keyword>
<dbReference type="NCBIfam" id="TIGR00173">
    <property type="entry name" value="menD"/>
    <property type="match status" value="1"/>
</dbReference>
<comment type="catalytic activity">
    <reaction evidence="6">
        <text>isochorismate + 2-oxoglutarate + H(+) = 5-enolpyruvoyl-6-hydroxy-2-succinyl-cyclohex-3-ene-1-carboxylate + CO2</text>
        <dbReference type="Rhea" id="RHEA:25593"/>
        <dbReference type="ChEBI" id="CHEBI:15378"/>
        <dbReference type="ChEBI" id="CHEBI:16526"/>
        <dbReference type="ChEBI" id="CHEBI:16810"/>
        <dbReference type="ChEBI" id="CHEBI:29780"/>
        <dbReference type="ChEBI" id="CHEBI:58818"/>
        <dbReference type="EC" id="2.2.1.9"/>
    </reaction>
</comment>
<organism evidence="9 10">
    <name type="scientific">Winkia neuii subsp. anitrata</name>
    <dbReference type="NCBI Taxonomy" id="29318"/>
    <lineage>
        <taxon>Bacteria</taxon>
        <taxon>Bacillati</taxon>
        <taxon>Actinomycetota</taxon>
        <taxon>Actinomycetes</taxon>
        <taxon>Actinomycetales</taxon>
        <taxon>Actinomycetaceae</taxon>
        <taxon>Winkia</taxon>
    </lineage>
</organism>
<evidence type="ECO:0000256" key="1">
    <source>
        <dbReference type="ARBA" id="ARBA00022679"/>
    </source>
</evidence>
<evidence type="ECO:0000313" key="9">
    <source>
        <dbReference type="EMBL" id="WCE45655.1"/>
    </source>
</evidence>
<feature type="domain" description="Thiamine pyrophosphate enzyme N-terminal TPP-binding" evidence="8">
    <location>
        <begin position="19"/>
        <end position="135"/>
    </location>
</feature>
<dbReference type="CDD" id="cd07037">
    <property type="entry name" value="TPP_PYR_MenD"/>
    <property type="match status" value="1"/>
</dbReference>
<feature type="domain" description="Thiamine pyrophosphate enzyme TPP-binding" evidence="7">
    <location>
        <begin position="427"/>
        <end position="544"/>
    </location>
</feature>
<protein>
    <recommendedName>
        <fullName evidence="6">2-succinyl-5-enolpyruvyl-6-hydroxy-3-cyclohexene-1-carboxylate synthase</fullName>
        <shortName evidence="6">SEPHCHC synthase</shortName>
        <ecNumber evidence="6">2.2.1.9</ecNumber>
    </recommendedName>
    <alternativeName>
        <fullName evidence="6">Menaquinone biosynthesis protein MenD</fullName>
    </alternativeName>
</protein>
<dbReference type="EC" id="2.2.1.9" evidence="6"/>
<keyword evidence="4 6" id="KW-0786">Thiamine pyrophosphate</keyword>
<dbReference type="HAMAP" id="MF_01659">
    <property type="entry name" value="MenD"/>
    <property type="match status" value="1"/>
</dbReference>
<comment type="similarity">
    <text evidence="6">Belongs to the TPP enzyme family. MenD subfamily.</text>
</comment>
<dbReference type="Gene3D" id="3.40.50.1220">
    <property type="entry name" value="TPP-binding domain"/>
    <property type="match status" value="1"/>
</dbReference>
<dbReference type="GO" id="GO:0030976">
    <property type="term" value="F:thiamine pyrophosphate binding"/>
    <property type="evidence" value="ECO:0007669"/>
    <property type="project" value="UniProtKB-UniRule"/>
</dbReference>
<comment type="pathway">
    <text evidence="6">Quinol/quinone metabolism; 1,4-dihydroxy-2-naphthoate biosynthesis; 1,4-dihydroxy-2-naphthoate from chorismate: step 2/7.</text>
</comment>
<dbReference type="PANTHER" id="PTHR42916">
    <property type="entry name" value="2-SUCCINYL-5-ENOLPYRUVYL-6-HYDROXY-3-CYCLOHEXENE-1-CARBOXYLATE SYNTHASE"/>
    <property type="match status" value="1"/>
</dbReference>
<keyword evidence="2 6" id="KW-0479">Metal-binding</keyword>
<evidence type="ECO:0000256" key="5">
    <source>
        <dbReference type="ARBA" id="ARBA00023211"/>
    </source>
</evidence>
<dbReference type="PIRSF" id="PIRSF004983">
    <property type="entry name" value="MenD"/>
    <property type="match status" value="1"/>
</dbReference>
<evidence type="ECO:0000259" key="8">
    <source>
        <dbReference type="Pfam" id="PF02776"/>
    </source>
</evidence>
<comment type="subunit">
    <text evidence="6">Homodimer.</text>
</comment>